<dbReference type="InterPro" id="IPR048466">
    <property type="entry name" value="DNA_pol3_delta-like_C"/>
</dbReference>
<dbReference type="EC" id="2.7.7.7" evidence="1"/>
<dbReference type="Pfam" id="PF21694">
    <property type="entry name" value="DNA_pol3_delta_C"/>
    <property type="match status" value="1"/>
</dbReference>
<dbReference type="SUPFAM" id="SSF52540">
    <property type="entry name" value="P-loop containing nucleoside triphosphate hydrolases"/>
    <property type="match status" value="1"/>
</dbReference>
<evidence type="ECO:0000256" key="3">
    <source>
        <dbReference type="ARBA" id="ARBA00022679"/>
    </source>
</evidence>
<dbReference type="AlphaFoldDB" id="A0A3P7PH28"/>
<dbReference type="Gene3D" id="1.20.272.10">
    <property type="match status" value="1"/>
</dbReference>
<dbReference type="InterPro" id="IPR027417">
    <property type="entry name" value="P-loop_NTPase"/>
</dbReference>
<evidence type="ECO:0000256" key="8">
    <source>
        <dbReference type="ARBA" id="ARBA00049244"/>
    </source>
</evidence>
<dbReference type="KEGG" id="cbar:PATL70BA_3401"/>
<dbReference type="PANTHER" id="PTHR34388">
    <property type="entry name" value="DNA POLYMERASE III SUBUNIT DELTA"/>
    <property type="match status" value="1"/>
</dbReference>
<dbReference type="OrthoDB" id="9775929at2"/>
<sequence length="331" mass="38190">MEGLKQQIKEQKFKNVMLFHGEETFMLDYYVKKIVELIIGSGEMTMNHDVFDDRKVVFSSIEDSMDTMPFFSDNRVIILKNLGLFEKTGANLAGLLSEKMEHLPSTTYVIIIEPSVDKRIKLYKSVHKNGYICEFPLLGESELIRYIAKTLNPYGKKIEQKEARYLIQYVGDQLTVLHNEINKLINYLGDDEVVTHEAIEAICQKSVESKIFELVDCMGTKRRARALKLYHDLLSAKEPSNRILFMLTRQFRMIYKCKLLLGEGLDSNDIGKKLKLQSFVVRKCLEQGKNFSLNSLEESLKKCLECEIDIRTGVFMPDLAVEQLIIRYSGI</sequence>
<proteinExistence type="inferred from homology"/>
<reference evidence="11 12" key="1">
    <citation type="submission" date="2018-09" db="EMBL/GenBank/DDBJ databases">
        <authorList>
            <person name="Postec A."/>
        </authorList>
    </citation>
    <scope>NUCLEOTIDE SEQUENCE [LARGE SCALE GENOMIC DNA]</scope>
    <source>
        <strain evidence="11">70B-A</strain>
    </source>
</reference>
<keyword evidence="4" id="KW-0548">Nucleotidyltransferase</keyword>
<evidence type="ECO:0000256" key="7">
    <source>
        <dbReference type="ARBA" id="ARBA00034754"/>
    </source>
</evidence>
<accession>A0A3P7PH28</accession>
<dbReference type="GO" id="GO:0006261">
    <property type="term" value="P:DNA-templated DNA replication"/>
    <property type="evidence" value="ECO:0007669"/>
    <property type="project" value="TreeGrafter"/>
</dbReference>
<organism evidence="11 12">
    <name type="scientific">Petrocella atlantisensis</name>
    <dbReference type="NCBI Taxonomy" id="2173034"/>
    <lineage>
        <taxon>Bacteria</taxon>
        <taxon>Bacillati</taxon>
        <taxon>Bacillota</taxon>
        <taxon>Clostridia</taxon>
        <taxon>Lachnospirales</taxon>
        <taxon>Vallitaleaceae</taxon>
        <taxon>Petrocella</taxon>
    </lineage>
</organism>
<keyword evidence="3" id="KW-0808">Transferase</keyword>
<evidence type="ECO:0000313" key="11">
    <source>
        <dbReference type="EMBL" id="VDN49333.1"/>
    </source>
</evidence>
<dbReference type="SUPFAM" id="SSF48019">
    <property type="entry name" value="post-AAA+ oligomerization domain-like"/>
    <property type="match status" value="1"/>
</dbReference>
<protein>
    <recommendedName>
        <fullName evidence="2">DNA polymerase III subunit delta</fullName>
        <ecNumber evidence="1">2.7.7.7</ecNumber>
    </recommendedName>
</protein>
<dbReference type="InterPro" id="IPR008921">
    <property type="entry name" value="DNA_pol3_clamp-load_cplx_C"/>
</dbReference>
<comment type="catalytic activity">
    <reaction evidence="8">
        <text>DNA(n) + a 2'-deoxyribonucleoside 5'-triphosphate = DNA(n+1) + diphosphate</text>
        <dbReference type="Rhea" id="RHEA:22508"/>
        <dbReference type="Rhea" id="RHEA-COMP:17339"/>
        <dbReference type="Rhea" id="RHEA-COMP:17340"/>
        <dbReference type="ChEBI" id="CHEBI:33019"/>
        <dbReference type="ChEBI" id="CHEBI:61560"/>
        <dbReference type="ChEBI" id="CHEBI:173112"/>
        <dbReference type="EC" id="2.7.7.7"/>
    </reaction>
</comment>
<dbReference type="Pfam" id="PF06144">
    <property type="entry name" value="DNA_pol3_delta"/>
    <property type="match status" value="1"/>
</dbReference>
<keyword evidence="12" id="KW-1185">Reference proteome</keyword>
<dbReference type="EMBL" id="LR130778">
    <property type="protein sequence ID" value="VDN49333.1"/>
    <property type="molecule type" value="Genomic_DNA"/>
</dbReference>
<keyword evidence="5" id="KW-0235">DNA replication</keyword>
<evidence type="ECO:0000256" key="4">
    <source>
        <dbReference type="ARBA" id="ARBA00022695"/>
    </source>
</evidence>
<feature type="domain" description="DNA polymerase III delta subunit-like C-terminal" evidence="10">
    <location>
        <begin position="208"/>
        <end position="328"/>
    </location>
</feature>
<keyword evidence="6" id="KW-0239">DNA-directed DNA polymerase</keyword>
<evidence type="ECO:0000259" key="10">
    <source>
        <dbReference type="Pfam" id="PF21694"/>
    </source>
</evidence>
<dbReference type="InterPro" id="IPR005790">
    <property type="entry name" value="DNA_polIII_delta"/>
</dbReference>
<dbReference type="InterPro" id="IPR010372">
    <property type="entry name" value="DNA_pol3_delta_N"/>
</dbReference>
<dbReference type="GO" id="GO:0003887">
    <property type="term" value="F:DNA-directed DNA polymerase activity"/>
    <property type="evidence" value="ECO:0007669"/>
    <property type="project" value="UniProtKB-KW"/>
</dbReference>
<dbReference type="Gene3D" id="1.10.8.60">
    <property type="match status" value="1"/>
</dbReference>
<dbReference type="GO" id="GO:0009360">
    <property type="term" value="C:DNA polymerase III complex"/>
    <property type="evidence" value="ECO:0007669"/>
    <property type="project" value="InterPro"/>
</dbReference>
<dbReference type="GO" id="GO:0003677">
    <property type="term" value="F:DNA binding"/>
    <property type="evidence" value="ECO:0007669"/>
    <property type="project" value="InterPro"/>
</dbReference>
<comment type="similarity">
    <text evidence="7">Belongs to the DNA polymerase HolA subunit family.</text>
</comment>
<feature type="domain" description="DNA polymerase III delta N-terminal" evidence="9">
    <location>
        <begin position="18"/>
        <end position="132"/>
    </location>
</feature>
<name>A0A3P7PH28_9FIRM</name>
<dbReference type="RefSeq" id="WP_125138313.1">
    <property type="nucleotide sequence ID" value="NZ_LR130778.1"/>
</dbReference>
<gene>
    <name evidence="11" type="ORF">PATL70BA_3401</name>
</gene>
<dbReference type="PANTHER" id="PTHR34388:SF1">
    <property type="entry name" value="DNA POLYMERASE III SUBUNIT DELTA"/>
    <property type="match status" value="1"/>
</dbReference>
<dbReference type="Proteomes" id="UP000279029">
    <property type="component" value="Chromosome"/>
</dbReference>
<evidence type="ECO:0000256" key="1">
    <source>
        <dbReference type="ARBA" id="ARBA00012417"/>
    </source>
</evidence>
<evidence type="ECO:0000256" key="6">
    <source>
        <dbReference type="ARBA" id="ARBA00022932"/>
    </source>
</evidence>
<evidence type="ECO:0000256" key="5">
    <source>
        <dbReference type="ARBA" id="ARBA00022705"/>
    </source>
</evidence>
<evidence type="ECO:0000256" key="2">
    <source>
        <dbReference type="ARBA" id="ARBA00017703"/>
    </source>
</evidence>
<evidence type="ECO:0000259" key="9">
    <source>
        <dbReference type="Pfam" id="PF06144"/>
    </source>
</evidence>
<dbReference type="NCBIfam" id="TIGR01128">
    <property type="entry name" value="holA"/>
    <property type="match status" value="1"/>
</dbReference>
<evidence type="ECO:0000313" key="12">
    <source>
        <dbReference type="Proteomes" id="UP000279029"/>
    </source>
</evidence>
<dbReference type="Gene3D" id="3.40.50.300">
    <property type="entry name" value="P-loop containing nucleotide triphosphate hydrolases"/>
    <property type="match status" value="1"/>
</dbReference>